<keyword evidence="2" id="KW-1133">Transmembrane helix</keyword>
<evidence type="ECO:0000256" key="2">
    <source>
        <dbReference type="SAM" id="Phobius"/>
    </source>
</evidence>
<dbReference type="InterPro" id="IPR018392">
    <property type="entry name" value="LysM"/>
</dbReference>
<sequence>MRKNTLSRFGPWIVVGLMIWGGSGAVAGAASLAAAVRPPADLTLCGEPVPWELADVRERFELEMLLSLDNRTQVVLWLKRAARYLPYITAELEKAGLPDDLKYLPIVESALRPHAGSRRGAMGYWQFMAGSGRNHGLTVDRFIDERRDLQASTAAALQYLQSLHEQFGSWTLALAAYNMGRNGLAAEMLEQESNNYYQLYLPLETQRFVFRMLAVKLIVGNPVAYGFDLAPEDLYPPRRFDTATIVLAREVPIRLVAEAAGTYFKRIKDLNPALRGHYLQEGRYDLHLPEGAADGFGERLRQVMAEDATKRPQRIYVVQPGDSLSVIAERFDLPLPALLIWNRIDLNKPIHPGDRLVLYPRWDDAGAAQWPADTFEEMED</sequence>
<feature type="domain" description="LysM" evidence="3">
    <location>
        <begin position="314"/>
        <end position="358"/>
    </location>
</feature>
<organism evidence="4 5">
    <name type="scientific">Desulfatitalea alkaliphila</name>
    <dbReference type="NCBI Taxonomy" id="2929485"/>
    <lineage>
        <taxon>Bacteria</taxon>
        <taxon>Pseudomonadati</taxon>
        <taxon>Thermodesulfobacteriota</taxon>
        <taxon>Desulfobacteria</taxon>
        <taxon>Desulfobacterales</taxon>
        <taxon>Desulfosarcinaceae</taxon>
        <taxon>Desulfatitalea</taxon>
    </lineage>
</organism>
<protein>
    <submittedName>
        <fullName evidence="4">Transglycosylase SLT domain-containing protein</fullName>
    </submittedName>
</protein>
<keyword evidence="5" id="KW-1185">Reference proteome</keyword>
<gene>
    <name evidence="4" type="ORF">MRX98_11055</name>
</gene>
<keyword evidence="2" id="KW-0812">Transmembrane</keyword>
<dbReference type="PROSITE" id="PS51782">
    <property type="entry name" value="LYSM"/>
    <property type="match status" value="1"/>
</dbReference>
<evidence type="ECO:0000256" key="1">
    <source>
        <dbReference type="ARBA" id="ARBA00007734"/>
    </source>
</evidence>
<dbReference type="InterPro" id="IPR023346">
    <property type="entry name" value="Lysozyme-like_dom_sf"/>
</dbReference>
<dbReference type="CDD" id="cd16894">
    <property type="entry name" value="MltD-like"/>
    <property type="match status" value="1"/>
</dbReference>
<evidence type="ECO:0000313" key="5">
    <source>
        <dbReference type="Proteomes" id="UP001165427"/>
    </source>
</evidence>
<dbReference type="Gene3D" id="1.10.530.10">
    <property type="match status" value="1"/>
</dbReference>
<name>A0AA41R3V3_9BACT</name>
<dbReference type="AlphaFoldDB" id="A0AA41R3V3"/>
<dbReference type="EMBL" id="JALJRB010000010">
    <property type="protein sequence ID" value="MCJ8501111.1"/>
    <property type="molecule type" value="Genomic_DNA"/>
</dbReference>
<accession>A0AA41R3V3</accession>
<evidence type="ECO:0000259" key="3">
    <source>
        <dbReference type="PROSITE" id="PS51782"/>
    </source>
</evidence>
<evidence type="ECO:0000313" key="4">
    <source>
        <dbReference type="EMBL" id="MCJ8501111.1"/>
    </source>
</evidence>
<reference evidence="4" key="1">
    <citation type="submission" date="2022-04" db="EMBL/GenBank/DDBJ databases">
        <title>Desulfatitalea alkaliphila sp. nov., a novel anaerobic sulfate-reducing bacterium isolated from terrestrial mud volcano, Taman Peninsula, Russia.</title>
        <authorList>
            <person name="Khomyakova M.A."/>
            <person name="Merkel A.Y."/>
            <person name="Slobodkin A.I."/>
        </authorList>
    </citation>
    <scope>NUCLEOTIDE SEQUENCE</scope>
    <source>
        <strain evidence="4">M08but</strain>
    </source>
</reference>
<feature type="transmembrane region" description="Helical" evidence="2">
    <location>
        <begin position="12"/>
        <end position="36"/>
    </location>
</feature>
<dbReference type="InterPro" id="IPR036779">
    <property type="entry name" value="LysM_dom_sf"/>
</dbReference>
<comment type="similarity">
    <text evidence="1">Belongs to the transglycosylase Slt family.</text>
</comment>
<dbReference type="CDD" id="cd00118">
    <property type="entry name" value="LysM"/>
    <property type="match status" value="1"/>
</dbReference>
<dbReference type="PANTHER" id="PTHR37423:SF2">
    <property type="entry name" value="MEMBRANE-BOUND LYTIC MUREIN TRANSGLYCOSYLASE C"/>
    <property type="match status" value="1"/>
</dbReference>
<dbReference type="PANTHER" id="PTHR37423">
    <property type="entry name" value="SOLUBLE LYTIC MUREIN TRANSGLYCOSYLASE-RELATED"/>
    <property type="match status" value="1"/>
</dbReference>
<dbReference type="SMART" id="SM00257">
    <property type="entry name" value="LysM"/>
    <property type="match status" value="1"/>
</dbReference>
<dbReference type="SUPFAM" id="SSF54106">
    <property type="entry name" value="LysM domain"/>
    <property type="match status" value="1"/>
</dbReference>
<dbReference type="RefSeq" id="WP_246907354.1">
    <property type="nucleotide sequence ID" value="NZ_JALJRB010000010.1"/>
</dbReference>
<dbReference type="Pfam" id="PF01476">
    <property type="entry name" value="LysM"/>
    <property type="match status" value="1"/>
</dbReference>
<dbReference type="Gene3D" id="3.10.350.10">
    <property type="entry name" value="LysM domain"/>
    <property type="match status" value="1"/>
</dbReference>
<dbReference type="SUPFAM" id="SSF53955">
    <property type="entry name" value="Lysozyme-like"/>
    <property type="match status" value="1"/>
</dbReference>
<dbReference type="Proteomes" id="UP001165427">
    <property type="component" value="Unassembled WGS sequence"/>
</dbReference>
<proteinExistence type="inferred from homology"/>
<dbReference type="Pfam" id="PF01464">
    <property type="entry name" value="SLT"/>
    <property type="match status" value="1"/>
</dbReference>
<comment type="caution">
    <text evidence="4">The sequence shown here is derived from an EMBL/GenBank/DDBJ whole genome shotgun (WGS) entry which is preliminary data.</text>
</comment>
<dbReference type="InterPro" id="IPR008258">
    <property type="entry name" value="Transglycosylase_SLT_dom_1"/>
</dbReference>
<keyword evidence="2" id="KW-0472">Membrane</keyword>